<evidence type="ECO:0000259" key="14">
    <source>
        <dbReference type="Pfam" id="PF07715"/>
    </source>
</evidence>
<dbReference type="PROSITE" id="PS52016">
    <property type="entry name" value="TONB_DEPENDENT_REC_3"/>
    <property type="match status" value="1"/>
</dbReference>
<comment type="similarity">
    <text evidence="10 11">Belongs to the TonB-dependent receptor family.</text>
</comment>
<evidence type="ECO:0000256" key="4">
    <source>
        <dbReference type="ARBA" id="ARBA00022692"/>
    </source>
</evidence>
<evidence type="ECO:0000256" key="5">
    <source>
        <dbReference type="ARBA" id="ARBA00022729"/>
    </source>
</evidence>
<evidence type="ECO:0000256" key="2">
    <source>
        <dbReference type="ARBA" id="ARBA00022448"/>
    </source>
</evidence>
<evidence type="ECO:0000256" key="3">
    <source>
        <dbReference type="ARBA" id="ARBA00022452"/>
    </source>
</evidence>
<dbReference type="InterPro" id="IPR036942">
    <property type="entry name" value="Beta-barrel_TonB_sf"/>
</dbReference>
<evidence type="ECO:0000256" key="6">
    <source>
        <dbReference type="ARBA" id="ARBA00023077"/>
    </source>
</evidence>
<evidence type="ECO:0000256" key="7">
    <source>
        <dbReference type="ARBA" id="ARBA00023136"/>
    </source>
</evidence>
<dbReference type="InterPro" id="IPR037066">
    <property type="entry name" value="Plug_dom_sf"/>
</dbReference>
<dbReference type="RefSeq" id="WP_307452897.1">
    <property type="nucleotide sequence ID" value="NZ_JAUTAL010000001.1"/>
</dbReference>
<dbReference type="EMBL" id="JAUTAL010000001">
    <property type="protein sequence ID" value="MDQ1098549.1"/>
    <property type="molecule type" value="Genomic_DNA"/>
</dbReference>
<evidence type="ECO:0000313" key="15">
    <source>
        <dbReference type="EMBL" id="MDQ1098549.1"/>
    </source>
</evidence>
<gene>
    <name evidence="15" type="ORF">QE404_003696</name>
</gene>
<dbReference type="InterPro" id="IPR039426">
    <property type="entry name" value="TonB-dep_rcpt-like"/>
</dbReference>
<organism evidence="15 16">
    <name type="scientific">Chryseobacterium camelliae</name>
    <dbReference type="NCBI Taxonomy" id="1265445"/>
    <lineage>
        <taxon>Bacteria</taxon>
        <taxon>Pseudomonadati</taxon>
        <taxon>Bacteroidota</taxon>
        <taxon>Flavobacteriia</taxon>
        <taxon>Flavobacteriales</taxon>
        <taxon>Weeksellaceae</taxon>
        <taxon>Chryseobacterium group</taxon>
        <taxon>Chryseobacterium</taxon>
    </lineage>
</organism>
<reference evidence="15 16" key="1">
    <citation type="submission" date="2023-07" db="EMBL/GenBank/DDBJ databases">
        <title>Functional and genomic diversity of the sorghum phyllosphere microbiome.</title>
        <authorList>
            <person name="Shade A."/>
        </authorList>
    </citation>
    <scope>NUCLEOTIDE SEQUENCE [LARGE SCALE GENOMIC DNA]</scope>
    <source>
        <strain evidence="15 16">SORGH_AS_1064</strain>
    </source>
</reference>
<keyword evidence="6 11" id="KW-0798">TonB box</keyword>
<evidence type="ECO:0000259" key="13">
    <source>
        <dbReference type="Pfam" id="PF00593"/>
    </source>
</evidence>
<dbReference type="Proteomes" id="UP001225072">
    <property type="component" value="Unassembled WGS sequence"/>
</dbReference>
<dbReference type="InterPro" id="IPR000531">
    <property type="entry name" value="Beta-barrel_TonB"/>
</dbReference>
<dbReference type="Gene3D" id="2.170.130.10">
    <property type="entry name" value="TonB-dependent receptor, plug domain"/>
    <property type="match status" value="1"/>
</dbReference>
<keyword evidence="9 10" id="KW-0998">Cell outer membrane</keyword>
<keyword evidence="5 12" id="KW-0732">Signal</keyword>
<proteinExistence type="inferred from homology"/>
<keyword evidence="4 10" id="KW-0812">Transmembrane</keyword>
<evidence type="ECO:0000256" key="12">
    <source>
        <dbReference type="SAM" id="SignalP"/>
    </source>
</evidence>
<evidence type="ECO:0000256" key="1">
    <source>
        <dbReference type="ARBA" id="ARBA00004571"/>
    </source>
</evidence>
<comment type="subcellular location">
    <subcellularLocation>
        <location evidence="1 10">Cell outer membrane</location>
        <topology evidence="1 10">Multi-pass membrane protein</topology>
    </subcellularLocation>
</comment>
<dbReference type="PANTHER" id="PTHR30069:SF29">
    <property type="entry name" value="HEMOGLOBIN AND HEMOGLOBIN-HAPTOGLOBIN-BINDING PROTEIN 1-RELATED"/>
    <property type="match status" value="1"/>
</dbReference>
<dbReference type="NCBIfam" id="TIGR04057">
    <property type="entry name" value="SusC_RagA_signa"/>
    <property type="match status" value="1"/>
</dbReference>
<evidence type="ECO:0000256" key="11">
    <source>
        <dbReference type="RuleBase" id="RU003357"/>
    </source>
</evidence>
<feature type="domain" description="TonB-dependent receptor-like beta-barrel" evidence="13">
    <location>
        <begin position="352"/>
        <end position="799"/>
    </location>
</feature>
<keyword evidence="8 15" id="KW-0675">Receptor</keyword>
<sequence>MNVKLRVLSAGALFFIGQVAFAQTTTRRDTANREKQIEEVVVTGYRTKKTDEITQAQSVVGGEELKQQSNTLSLTNMLQGKAPGVFVQTLSGQPGSAGSITIRGFSNFSNTGALVVIDGQYSSFAQLNALNPSDVESQVILKDAAATAQYGSRAAAGVIVVTTKRGTKGKTNYSFESRFGTSWKVPDKEMNFQMMDAGQKLAWENAIAPLVGNTPYTDAEVASLTAFNHNWEKDILRNSREESYFFTASGGTDKSLFYYSLGYDSNSGIIQSLNALKRYSARFNFENQLSDKIRVGINASLQYQQTQNQRDLNNGQNPFNFMYSANAYEPVFLQDGSYNPTTVGFPVLEALQRNTSSNSNLRLNGNMFGEYKFTDWLKFRSSFYNTFAQLKGKSILQPGSYLDTILGLNGQVSQSNNDLYYLTANQRLDFDKKFGKHSVTATAFFEYNREDSNTMSATGRNYRTPGLDILSNMVTPYLVSGSRVQTRRTSLALLADYNYDLRYLVSASIRRDGSSRFGLDNQFGVFWSASAAWNIAKESFIDIPDLKAFKLRASYGIAGNDAPLPDYVNQPYVSFGLYGPGATTVVPTTVGNKELQWEKVKITNLGVDFNYLNRFRGSVEYFINKRSDFLQAIPNATVQGSYTVYDNAGELENKGLEVDLSADVLRTQDWTFQLRGNYSNIKNKILALRAGETSRNIGNYNKLEVGEMPYYFRMVRSAGVNPQNGEALYYTNRTTANAGETFYDLPGGRATNVYSTTDIQDIKDKSPYPKYFGGFGATFTYKNFSIIADFTYKFGGYAVNNEALNRLDPSQYNTNKSTDATNYWRNPGDTNVLPAPNPDGIWMTDYFLQKTDYIRFRSLNVGYTFDKNFLGESIPLSSIRIYAQAQNLFLWTKFQGDPEVAVGSGEGNTDVPGSYTLYTYPTQKTVTFGVELQF</sequence>
<dbReference type="Gene3D" id="2.40.170.20">
    <property type="entry name" value="TonB-dependent receptor, beta-barrel domain"/>
    <property type="match status" value="1"/>
</dbReference>
<comment type="caution">
    <text evidence="15">The sequence shown here is derived from an EMBL/GenBank/DDBJ whole genome shotgun (WGS) entry which is preliminary data.</text>
</comment>
<feature type="signal peptide" evidence="12">
    <location>
        <begin position="1"/>
        <end position="22"/>
    </location>
</feature>
<accession>A0ABU0TNC7</accession>
<dbReference type="Pfam" id="PF07715">
    <property type="entry name" value="Plug"/>
    <property type="match status" value="1"/>
</dbReference>
<evidence type="ECO:0000256" key="9">
    <source>
        <dbReference type="ARBA" id="ARBA00023237"/>
    </source>
</evidence>
<dbReference type="SUPFAM" id="SSF56935">
    <property type="entry name" value="Porins"/>
    <property type="match status" value="1"/>
</dbReference>
<name>A0ABU0TNC7_9FLAO</name>
<dbReference type="InterPro" id="IPR023997">
    <property type="entry name" value="TonB-dep_OMP_SusC/RagA_CS"/>
</dbReference>
<evidence type="ECO:0000256" key="10">
    <source>
        <dbReference type="PROSITE-ProRule" id="PRU01360"/>
    </source>
</evidence>
<keyword evidence="7 10" id="KW-0472">Membrane</keyword>
<dbReference type="InterPro" id="IPR023996">
    <property type="entry name" value="TonB-dep_OMP_SusC/RagA"/>
</dbReference>
<evidence type="ECO:0000256" key="8">
    <source>
        <dbReference type="ARBA" id="ARBA00023170"/>
    </source>
</evidence>
<dbReference type="Pfam" id="PF00593">
    <property type="entry name" value="TonB_dep_Rec_b-barrel"/>
    <property type="match status" value="1"/>
</dbReference>
<protein>
    <submittedName>
        <fullName evidence="15">Ferric enterobactin receptor</fullName>
    </submittedName>
</protein>
<evidence type="ECO:0000313" key="16">
    <source>
        <dbReference type="Proteomes" id="UP001225072"/>
    </source>
</evidence>
<feature type="chain" id="PRO_5046824575" evidence="12">
    <location>
        <begin position="23"/>
        <end position="934"/>
    </location>
</feature>
<feature type="domain" description="TonB-dependent receptor plug" evidence="14">
    <location>
        <begin position="51"/>
        <end position="158"/>
    </location>
</feature>
<dbReference type="InterPro" id="IPR012910">
    <property type="entry name" value="Plug_dom"/>
</dbReference>
<dbReference type="PANTHER" id="PTHR30069">
    <property type="entry name" value="TONB-DEPENDENT OUTER MEMBRANE RECEPTOR"/>
    <property type="match status" value="1"/>
</dbReference>
<keyword evidence="2 10" id="KW-0813">Transport</keyword>
<dbReference type="NCBIfam" id="TIGR04056">
    <property type="entry name" value="OMP_RagA_SusC"/>
    <property type="match status" value="1"/>
</dbReference>
<keyword evidence="3 10" id="KW-1134">Transmembrane beta strand</keyword>
<keyword evidence="16" id="KW-1185">Reference proteome</keyword>